<proteinExistence type="predicted"/>
<evidence type="ECO:0000313" key="1">
    <source>
        <dbReference type="EMBL" id="CAG9570364.1"/>
    </source>
</evidence>
<dbReference type="EMBL" id="CAKASE010000065">
    <property type="protein sequence ID" value="CAG9570364.1"/>
    <property type="molecule type" value="Genomic_DNA"/>
</dbReference>
<dbReference type="Proteomes" id="UP000789524">
    <property type="component" value="Unassembled WGS sequence"/>
</dbReference>
<comment type="caution">
    <text evidence="1">The sequence shown here is derived from an EMBL/GenBank/DDBJ whole genome shotgun (WGS) entry which is preliminary data.</text>
</comment>
<evidence type="ECO:0000313" key="2">
    <source>
        <dbReference type="Proteomes" id="UP000789524"/>
    </source>
</evidence>
<name>A0A8J2QU14_9NEOP</name>
<gene>
    <name evidence="1" type="ORF">DCHRY22_LOCUS9211</name>
</gene>
<keyword evidence="2" id="KW-1185">Reference proteome</keyword>
<organism evidence="1 2">
    <name type="scientific">Danaus chrysippus</name>
    <name type="common">African queen</name>
    <dbReference type="NCBI Taxonomy" id="151541"/>
    <lineage>
        <taxon>Eukaryota</taxon>
        <taxon>Metazoa</taxon>
        <taxon>Ecdysozoa</taxon>
        <taxon>Arthropoda</taxon>
        <taxon>Hexapoda</taxon>
        <taxon>Insecta</taxon>
        <taxon>Pterygota</taxon>
        <taxon>Neoptera</taxon>
        <taxon>Endopterygota</taxon>
        <taxon>Lepidoptera</taxon>
        <taxon>Glossata</taxon>
        <taxon>Ditrysia</taxon>
        <taxon>Papilionoidea</taxon>
        <taxon>Nymphalidae</taxon>
        <taxon>Danainae</taxon>
        <taxon>Danaini</taxon>
        <taxon>Danaina</taxon>
        <taxon>Danaus</taxon>
        <taxon>Anosia</taxon>
    </lineage>
</organism>
<sequence length="75" mass="8546">MRLIPAINQCIHTAARPFTNEDTIQYRASCYEGWSARAPHAGYIRSVRAPWSSVVHVLAWMELLDRTAGSVELFR</sequence>
<dbReference type="AlphaFoldDB" id="A0A8J2QU14"/>
<accession>A0A8J2QU14</accession>
<protein>
    <submittedName>
        <fullName evidence="1">(African queen) hypothetical protein</fullName>
    </submittedName>
</protein>
<reference evidence="1" key="1">
    <citation type="submission" date="2021-09" db="EMBL/GenBank/DDBJ databases">
        <authorList>
            <person name="Martin H S."/>
        </authorList>
    </citation>
    <scope>NUCLEOTIDE SEQUENCE</scope>
</reference>